<gene>
    <name evidence="2" type="ORF">V2H45_20960</name>
</gene>
<keyword evidence="3" id="KW-1185">Reference proteome</keyword>
<keyword evidence="2" id="KW-0378">Hydrolase</keyword>
<accession>A0AAW9Q7M1</accession>
<dbReference type="RefSeq" id="WP_330485657.1">
    <property type="nucleotide sequence ID" value="NZ_JAZBJZ010000119.1"/>
</dbReference>
<dbReference type="InterPro" id="IPR011335">
    <property type="entry name" value="Restrct_endonuc-II-like"/>
</dbReference>
<dbReference type="PANTHER" id="PTHR36558">
    <property type="entry name" value="GLR1098 PROTEIN"/>
    <property type="match status" value="1"/>
</dbReference>
<protein>
    <submittedName>
        <fullName evidence="2">Uma2 family endonuclease</fullName>
    </submittedName>
</protein>
<dbReference type="Pfam" id="PF05685">
    <property type="entry name" value="Uma2"/>
    <property type="match status" value="1"/>
</dbReference>
<dbReference type="InterPro" id="IPR008538">
    <property type="entry name" value="Uma2"/>
</dbReference>
<sequence>MIAQPQQSHMTPQEYLEWESHQQIRHEYIDGEVFAMAGGTRSHNRIALNLATSLDSYLQNKGCEFYASDVKVQLSKASAYHYPDLVVTCDPRDIEAEDRGNNLFVQYPCLIVEVLSPSTEAYDRGGKFMQYRKLETLQEYVLIQSEQIGVECFRKNSQGLWVLYPYEKGETLTLESIGFSLPVEALYRQVRFDLTESTNQSSERINVT</sequence>
<dbReference type="Proteomes" id="UP001333818">
    <property type="component" value="Unassembled WGS sequence"/>
</dbReference>
<dbReference type="PANTHER" id="PTHR36558:SF1">
    <property type="entry name" value="RESTRICTION ENDONUCLEASE DOMAIN-CONTAINING PROTEIN-RELATED"/>
    <property type="match status" value="1"/>
</dbReference>
<keyword evidence="2" id="KW-0540">Nuclease</keyword>
<dbReference type="AlphaFoldDB" id="A0AAW9Q7M1"/>
<dbReference type="GO" id="GO:0004519">
    <property type="term" value="F:endonuclease activity"/>
    <property type="evidence" value="ECO:0007669"/>
    <property type="project" value="UniProtKB-KW"/>
</dbReference>
<name>A0AAW9Q7M1_9CYAN</name>
<dbReference type="InterPro" id="IPR012296">
    <property type="entry name" value="Nuclease_put_TT1808"/>
</dbReference>
<comment type="caution">
    <text evidence="2">The sequence shown here is derived from an EMBL/GenBank/DDBJ whole genome shotgun (WGS) entry which is preliminary data.</text>
</comment>
<keyword evidence="2" id="KW-0255">Endonuclease</keyword>
<feature type="domain" description="Putative restriction endonuclease" evidence="1">
    <location>
        <begin position="13"/>
        <end position="184"/>
    </location>
</feature>
<organism evidence="2 3">
    <name type="scientific">Tumidithrix elongata BACA0141</name>
    <dbReference type="NCBI Taxonomy" id="2716417"/>
    <lineage>
        <taxon>Bacteria</taxon>
        <taxon>Bacillati</taxon>
        <taxon>Cyanobacteriota</taxon>
        <taxon>Cyanophyceae</taxon>
        <taxon>Pseudanabaenales</taxon>
        <taxon>Pseudanabaenaceae</taxon>
        <taxon>Tumidithrix</taxon>
        <taxon>Tumidithrix elongata</taxon>
    </lineage>
</organism>
<proteinExistence type="predicted"/>
<evidence type="ECO:0000313" key="2">
    <source>
        <dbReference type="EMBL" id="MEE3719220.1"/>
    </source>
</evidence>
<reference evidence="2" key="1">
    <citation type="submission" date="2024-01" db="EMBL/GenBank/DDBJ databases">
        <title>Bank of Algae and Cyanobacteria of the Azores (BACA) strain genomes.</title>
        <authorList>
            <person name="Luz R."/>
            <person name="Cordeiro R."/>
            <person name="Fonseca A."/>
            <person name="Goncalves V."/>
        </authorList>
    </citation>
    <scope>NUCLEOTIDE SEQUENCE</scope>
    <source>
        <strain evidence="2">BACA0141</strain>
    </source>
</reference>
<dbReference type="SUPFAM" id="SSF52980">
    <property type="entry name" value="Restriction endonuclease-like"/>
    <property type="match status" value="1"/>
</dbReference>
<dbReference type="Gene3D" id="3.90.1570.10">
    <property type="entry name" value="tt1808, chain A"/>
    <property type="match status" value="1"/>
</dbReference>
<dbReference type="EMBL" id="JAZBJZ010000119">
    <property type="protein sequence ID" value="MEE3719220.1"/>
    <property type="molecule type" value="Genomic_DNA"/>
</dbReference>
<evidence type="ECO:0000313" key="3">
    <source>
        <dbReference type="Proteomes" id="UP001333818"/>
    </source>
</evidence>
<dbReference type="CDD" id="cd06260">
    <property type="entry name" value="DUF820-like"/>
    <property type="match status" value="1"/>
</dbReference>
<evidence type="ECO:0000259" key="1">
    <source>
        <dbReference type="Pfam" id="PF05685"/>
    </source>
</evidence>